<dbReference type="EMBL" id="JACRDE010000217">
    <property type="protein sequence ID" value="MBI5249407.1"/>
    <property type="molecule type" value="Genomic_DNA"/>
</dbReference>
<comment type="caution">
    <text evidence="8">Lacks conserved residue(s) required for the propagation of feature annotation.</text>
</comment>
<accession>A0A9D6V103</accession>
<evidence type="ECO:0000256" key="8">
    <source>
        <dbReference type="HAMAP-Rule" id="MF_01521"/>
    </source>
</evidence>
<comment type="subcellular location">
    <subcellularLocation>
        <location evidence="8">Cell membrane</location>
        <topology evidence="8">Multi-pass membrane protein</topology>
    </subcellularLocation>
</comment>
<dbReference type="Pfam" id="PF02659">
    <property type="entry name" value="Mntp"/>
    <property type="match status" value="1"/>
</dbReference>
<dbReference type="InterPro" id="IPR022929">
    <property type="entry name" value="Put_MntP"/>
</dbReference>
<gene>
    <name evidence="8" type="primary">mntP</name>
    <name evidence="9" type="ORF">HY912_07925</name>
</gene>
<feature type="transmembrane region" description="Helical" evidence="8">
    <location>
        <begin position="68"/>
        <end position="85"/>
    </location>
</feature>
<organism evidence="9 10">
    <name type="scientific">Desulfomonile tiedjei</name>
    <dbReference type="NCBI Taxonomy" id="2358"/>
    <lineage>
        <taxon>Bacteria</taxon>
        <taxon>Pseudomonadati</taxon>
        <taxon>Thermodesulfobacteriota</taxon>
        <taxon>Desulfomonilia</taxon>
        <taxon>Desulfomonilales</taxon>
        <taxon>Desulfomonilaceae</taxon>
        <taxon>Desulfomonile</taxon>
    </lineage>
</organism>
<feature type="transmembrane region" description="Helical" evidence="8">
    <location>
        <begin position="105"/>
        <end position="124"/>
    </location>
</feature>
<evidence type="ECO:0000256" key="4">
    <source>
        <dbReference type="ARBA" id="ARBA00022989"/>
    </source>
</evidence>
<feature type="transmembrane region" description="Helical" evidence="8">
    <location>
        <begin position="35"/>
        <end position="56"/>
    </location>
</feature>
<keyword evidence="1 8" id="KW-0813">Transport</keyword>
<evidence type="ECO:0000256" key="3">
    <source>
        <dbReference type="ARBA" id="ARBA00022692"/>
    </source>
</evidence>
<evidence type="ECO:0000256" key="1">
    <source>
        <dbReference type="ARBA" id="ARBA00022448"/>
    </source>
</evidence>
<keyword evidence="3 8" id="KW-0812">Transmembrane</keyword>
<evidence type="ECO:0000313" key="10">
    <source>
        <dbReference type="Proteomes" id="UP000807825"/>
    </source>
</evidence>
<feature type="transmembrane region" description="Helical" evidence="8">
    <location>
        <begin position="131"/>
        <end position="151"/>
    </location>
</feature>
<keyword evidence="6 8" id="KW-0472">Membrane</keyword>
<dbReference type="GO" id="GO:0005886">
    <property type="term" value="C:plasma membrane"/>
    <property type="evidence" value="ECO:0007669"/>
    <property type="project" value="UniProtKB-SubCell"/>
</dbReference>
<evidence type="ECO:0000256" key="5">
    <source>
        <dbReference type="ARBA" id="ARBA00023065"/>
    </source>
</evidence>
<keyword evidence="4 8" id="KW-1133">Transmembrane helix</keyword>
<dbReference type="PANTHER" id="PTHR35529:SF1">
    <property type="entry name" value="MANGANESE EFFLUX PUMP MNTP-RELATED"/>
    <property type="match status" value="1"/>
</dbReference>
<protein>
    <recommendedName>
        <fullName evidence="8">Putative manganese efflux pump MntP</fullName>
    </recommendedName>
</protein>
<comment type="caution">
    <text evidence="9">The sequence shown here is derived from an EMBL/GenBank/DDBJ whole genome shotgun (WGS) entry which is preliminary data.</text>
</comment>
<evidence type="ECO:0000313" key="9">
    <source>
        <dbReference type="EMBL" id="MBI5249407.1"/>
    </source>
</evidence>
<comment type="similarity">
    <text evidence="8">Belongs to the MntP (TC 9.B.29) family.</text>
</comment>
<reference evidence="9" key="1">
    <citation type="submission" date="2020-07" db="EMBL/GenBank/DDBJ databases">
        <title>Huge and variable diversity of episymbiotic CPR bacteria and DPANN archaea in groundwater ecosystems.</title>
        <authorList>
            <person name="He C.Y."/>
            <person name="Keren R."/>
            <person name="Whittaker M."/>
            <person name="Farag I.F."/>
            <person name="Doudna J."/>
            <person name="Cate J.H.D."/>
            <person name="Banfield J.F."/>
        </authorList>
    </citation>
    <scope>NUCLEOTIDE SEQUENCE</scope>
    <source>
        <strain evidence="9">NC_groundwater_1664_Pr3_B-0.1um_52_9</strain>
    </source>
</reference>
<dbReference type="PANTHER" id="PTHR35529">
    <property type="entry name" value="MANGANESE EFFLUX PUMP MNTP-RELATED"/>
    <property type="match status" value="1"/>
</dbReference>
<name>A0A9D6V103_9BACT</name>
<evidence type="ECO:0000256" key="7">
    <source>
        <dbReference type="ARBA" id="ARBA00023211"/>
    </source>
</evidence>
<proteinExistence type="inferred from homology"/>
<keyword evidence="7 8" id="KW-0464">Manganese</keyword>
<dbReference type="HAMAP" id="MF_01521">
    <property type="entry name" value="MntP_pump"/>
    <property type="match status" value="1"/>
</dbReference>
<keyword evidence="2 8" id="KW-1003">Cell membrane</keyword>
<dbReference type="Proteomes" id="UP000807825">
    <property type="component" value="Unassembled WGS sequence"/>
</dbReference>
<keyword evidence="5 8" id="KW-0406">Ion transport</keyword>
<dbReference type="AlphaFoldDB" id="A0A9D6V103"/>
<evidence type="ECO:0000256" key="6">
    <source>
        <dbReference type="ARBA" id="ARBA00023136"/>
    </source>
</evidence>
<sequence length="186" mass="19602">MDALTLLGTAVALGMDAFAVAAAVAAGLRALTNRHLFRLIWHFGLFQSLMTTAGWFGGEGLSLMMGDLSAWIAFALLFLLGLNMIRQSVHPESRSESSDPTRGLSLVALSVATSIDALAVGLSLGLINIDILVPALVIGCTALVMTFAGMRLGDKVGSHMGQWAERVGGVVLMIIGVRILLEKLIL</sequence>
<comment type="function">
    <text evidence="8">Probably functions as a manganese efflux pump.</text>
</comment>
<evidence type="ECO:0000256" key="2">
    <source>
        <dbReference type="ARBA" id="ARBA00022475"/>
    </source>
</evidence>
<dbReference type="GO" id="GO:0005384">
    <property type="term" value="F:manganese ion transmembrane transporter activity"/>
    <property type="evidence" value="ECO:0007669"/>
    <property type="project" value="UniProtKB-UniRule"/>
</dbReference>
<dbReference type="InterPro" id="IPR003810">
    <property type="entry name" value="Mntp/YtaF"/>
</dbReference>